<dbReference type="AlphaFoldDB" id="A0A4S2H8P6"/>
<feature type="transmembrane region" description="Helical" evidence="8">
    <location>
        <begin position="15"/>
        <end position="36"/>
    </location>
</feature>
<gene>
    <name evidence="10" type="ORF">E5162_10860</name>
</gene>
<feature type="transmembrane region" description="Helical" evidence="8">
    <location>
        <begin position="366"/>
        <end position="390"/>
    </location>
</feature>
<accession>A0A4S2H8P6</accession>
<feature type="transmembrane region" description="Helical" evidence="8">
    <location>
        <begin position="125"/>
        <end position="142"/>
    </location>
</feature>
<evidence type="ECO:0000256" key="3">
    <source>
        <dbReference type="ARBA" id="ARBA00022676"/>
    </source>
</evidence>
<proteinExistence type="predicted"/>
<evidence type="ECO:0000256" key="2">
    <source>
        <dbReference type="ARBA" id="ARBA00022475"/>
    </source>
</evidence>
<comment type="caution">
    <text evidence="10">The sequence shown here is derived from an EMBL/GenBank/DDBJ whole genome shotgun (WGS) entry which is preliminary data.</text>
</comment>
<keyword evidence="5 8" id="KW-0812">Transmembrane</keyword>
<name>A0A4S2H8P6_9PROT</name>
<feature type="transmembrane region" description="Helical" evidence="8">
    <location>
        <begin position="396"/>
        <end position="416"/>
    </location>
</feature>
<keyword evidence="4 10" id="KW-0808">Transferase</keyword>
<dbReference type="OrthoDB" id="9810951at2"/>
<evidence type="ECO:0000256" key="4">
    <source>
        <dbReference type="ARBA" id="ARBA00022679"/>
    </source>
</evidence>
<feature type="transmembrane region" description="Helical" evidence="8">
    <location>
        <begin position="149"/>
        <end position="167"/>
    </location>
</feature>
<evidence type="ECO:0000313" key="11">
    <source>
        <dbReference type="Proteomes" id="UP000305451"/>
    </source>
</evidence>
<dbReference type="EMBL" id="SRXV01000003">
    <property type="protein sequence ID" value="TGY92156.1"/>
    <property type="molecule type" value="Genomic_DNA"/>
</dbReference>
<evidence type="ECO:0000256" key="8">
    <source>
        <dbReference type="SAM" id="Phobius"/>
    </source>
</evidence>
<feature type="transmembrane region" description="Helical" evidence="8">
    <location>
        <begin position="423"/>
        <end position="442"/>
    </location>
</feature>
<keyword evidence="2" id="KW-1003">Cell membrane</keyword>
<evidence type="ECO:0000256" key="6">
    <source>
        <dbReference type="ARBA" id="ARBA00022989"/>
    </source>
</evidence>
<keyword evidence="7 8" id="KW-0472">Membrane</keyword>
<evidence type="ECO:0000256" key="7">
    <source>
        <dbReference type="ARBA" id="ARBA00023136"/>
    </source>
</evidence>
<dbReference type="Proteomes" id="UP000305451">
    <property type="component" value="Unassembled WGS sequence"/>
</dbReference>
<feature type="transmembrane region" description="Helical" evidence="8">
    <location>
        <begin position="224"/>
        <end position="246"/>
    </location>
</feature>
<dbReference type="RefSeq" id="WP_135945289.1">
    <property type="nucleotide sequence ID" value="NZ_BMEI01000003.1"/>
</dbReference>
<dbReference type="GO" id="GO:0005886">
    <property type="term" value="C:plasma membrane"/>
    <property type="evidence" value="ECO:0007669"/>
    <property type="project" value="UniProtKB-SubCell"/>
</dbReference>
<feature type="transmembrane region" description="Helical" evidence="8">
    <location>
        <begin position="100"/>
        <end position="119"/>
    </location>
</feature>
<dbReference type="GO" id="GO:0016763">
    <property type="term" value="F:pentosyltransferase activity"/>
    <property type="evidence" value="ECO:0007669"/>
    <property type="project" value="TreeGrafter"/>
</dbReference>
<organism evidence="10 11">
    <name type="scientific">Marinicauda pacifica</name>
    <dbReference type="NCBI Taxonomy" id="1133559"/>
    <lineage>
        <taxon>Bacteria</taxon>
        <taxon>Pseudomonadati</taxon>
        <taxon>Pseudomonadota</taxon>
        <taxon>Alphaproteobacteria</taxon>
        <taxon>Maricaulales</taxon>
        <taxon>Maricaulaceae</taxon>
        <taxon>Marinicauda</taxon>
    </lineage>
</organism>
<dbReference type="InterPro" id="IPR038731">
    <property type="entry name" value="RgtA/B/C-like"/>
</dbReference>
<dbReference type="InterPro" id="IPR050297">
    <property type="entry name" value="LipidA_mod_glycosyltrf_83"/>
</dbReference>
<dbReference type="PANTHER" id="PTHR33908:SF3">
    <property type="entry name" value="UNDECAPRENYL PHOSPHATE-ALPHA-4-AMINO-4-DEOXY-L-ARABINOSE ARABINOSYL TRANSFERASE"/>
    <property type="match status" value="1"/>
</dbReference>
<dbReference type="Pfam" id="PF13231">
    <property type="entry name" value="PMT_2"/>
    <property type="match status" value="1"/>
</dbReference>
<dbReference type="GO" id="GO:0010041">
    <property type="term" value="P:response to iron(III) ion"/>
    <property type="evidence" value="ECO:0007669"/>
    <property type="project" value="TreeGrafter"/>
</dbReference>
<dbReference type="GO" id="GO:0009103">
    <property type="term" value="P:lipopolysaccharide biosynthetic process"/>
    <property type="evidence" value="ECO:0007669"/>
    <property type="project" value="TreeGrafter"/>
</dbReference>
<feature type="domain" description="Glycosyltransferase RgtA/B/C/D-like" evidence="9">
    <location>
        <begin position="69"/>
        <end position="241"/>
    </location>
</feature>
<evidence type="ECO:0000259" key="9">
    <source>
        <dbReference type="Pfam" id="PF13231"/>
    </source>
</evidence>
<protein>
    <submittedName>
        <fullName evidence="10">Glycosyltransferase family 39 protein</fullName>
    </submittedName>
</protein>
<keyword evidence="11" id="KW-1185">Reference proteome</keyword>
<evidence type="ECO:0000313" key="10">
    <source>
        <dbReference type="EMBL" id="TGY92156.1"/>
    </source>
</evidence>
<feature type="transmembrane region" description="Helical" evidence="8">
    <location>
        <begin position="312"/>
        <end position="330"/>
    </location>
</feature>
<evidence type="ECO:0000256" key="1">
    <source>
        <dbReference type="ARBA" id="ARBA00004651"/>
    </source>
</evidence>
<keyword evidence="3" id="KW-0328">Glycosyltransferase</keyword>
<feature type="transmembrane region" description="Helical" evidence="8">
    <location>
        <begin position="342"/>
        <end position="359"/>
    </location>
</feature>
<reference evidence="10 11" key="1">
    <citation type="journal article" date="2013" name="Int. J. Syst. Evol. Microbiol.">
        <title>Marinicauda pacifica gen. nov., sp. nov., a prosthecate alphaproteobacterium of the family Hyphomonadaceae isolated from deep seawater.</title>
        <authorList>
            <person name="Zhang X.Y."/>
            <person name="Li G.W."/>
            <person name="Wang C.S."/>
            <person name="Zhang Y.J."/>
            <person name="Xu X.W."/>
            <person name="Li H."/>
            <person name="Liu A."/>
            <person name="Liu C."/>
            <person name="Xie B.B."/>
            <person name="Qin Q.L."/>
            <person name="Xu Z."/>
            <person name="Chen X.L."/>
            <person name="Zhou B.C."/>
            <person name="Zhang Y.Z."/>
        </authorList>
    </citation>
    <scope>NUCLEOTIDE SEQUENCE [LARGE SCALE GENOMIC DNA]</scope>
    <source>
        <strain evidence="10 11">P-1 km-3</strain>
    </source>
</reference>
<evidence type="ECO:0000256" key="5">
    <source>
        <dbReference type="ARBA" id="ARBA00022692"/>
    </source>
</evidence>
<sequence length="565" mass="58793">MRQALTALPGWLRDTGLITLLAVAAILPGLLTMPVLDRDEARYAQSSAQMLETGNPVEIRFQDAPRHRKPVGIYWLQAASTGLISSAEAREIASYRLPSLAAAIVAALATWGAGCALAGRRTGLIAGALLAVSVLLASEGAIAKTDAALAAACALAFLSLVKVRLAADTPEDAGARPGFWAVTGWAAIAAGILIKGPVAPLAMGSAVLVLTLWERRWDWWRHYLGWRGPALAAAIVLPWLVAIQIATGGEFLASWFGNDLAPKLVSGHEGHGAPPGSHTLLLGLLLFPASLALPAGLYRAGAALAGRSGDALPARLLLVWTVPLLIFFELLPTKLPHYPLPLYPALAVLAAWGAVSLPAQPVWTRFAGAALALVGAAVLSLLMGALAIGFDGPVSAALLFALTVMALAAGATTLWINAHAISAIAVLIAAALVWHTGARAIVAPQSEGLFLTQAVERELEAHALLGPDTVILSTYTEPSLVFALEGRPQLLDTAGLQAALARPAPDRVVLFDTSRAGPEADAVLATLEARACARHGVEGFNYSRGTHTSVFIFRLGSCPPSEDTP</sequence>
<keyword evidence="6 8" id="KW-1133">Transmembrane helix</keyword>
<feature type="transmembrane region" description="Helical" evidence="8">
    <location>
        <begin position="179"/>
        <end position="212"/>
    </location>
</feature>
<comment type="subcellular location">
    <subcellularLocation>
        <location evidence="1">Cell membrane</location>
        <topology evidence="1">Multi-pass membrane protein</topology>
    </subcellularLocation>
</comment>
<dbReference type="PANTHER" id="PTHR33908">
    <property type="entry name" value="MANNOSYLTRANSFERASE YKCB-RELATED"/>
    <property type="match status" value="1"/>
</dbReference>
<feature type="transmembrane region" description="Helical" evidence="8">
    <location>
        <begin position="280"/>
        <end position="300"/>
    </location>
</feature>